<gene>
    <name evidence="1" type="ORF">BACI71_110033</name>
</gene>
<name>A0A653P7S2_BACMY</name>
<dbReference type="Proteomes" id="UP000437562">
    <property type="component" value="Unassembled WGS sequence"/>
</dbReference>
<accession>A0A653P7S2</accession>
<proteinExistence type="predicted"/>
<evidence type="ECO:0000313" key="1">
    <source>
        <dbReference type="EMBL" id="VXB25745.1"/>
    </source>
</evidence>
<protein>
    <submittedName>
        <fullName evidence="1">Uncharacterized protein</fullName>
    </submittedName>
</protein>
<organism evidence="1 2">
    <name type="scientific">Bacillus mycoides</name>
    <dbReference type="NCBI Taxonomy" id="1405"/>
    <lineage>
        <taxon>Bacteria</taxon>
        <taxon>Bacillati</taxon>
        <taxon>Bacillota</taxon>
        <taxon>Bacilli</taxon>
        <taxon>Bacillales</taxon>
        <taxon>Bacillaceae</taxon>
        <taxon>Bacillus</taxon>
        <taxon>Bacillus cereus group</taxon>
    </lineage>
</organism>
<sequence length="56" mass="6809">MTLLSIFPYYSINKMGFYYMQKVIVYIFNIKAILLQKTTILYNSDRICFRNLIMKE</sequence>
<evidence type="ECO:0000313" key="2">
    <source>
        <dbReference type="Proteomes" id="UP000437562"/>
    </source>
</evidence>
<reference evidence="1 2" key="1">
    <citation type="submission" date="2019-10" db="EMBL/GenBank/DDBJ databases">
        <authorList>
            <person name="Karimi E."/>
        </authorList>
    </citation>
    <scope>NUCLEOTIDE SEQUENCE [LARGE SCALE GENOMIC DNA]</scope>
    <source>
        <strain evidence="1">Bacillus sp. 71</strain>
    </source>
</reference>
<dbReference type="EMBL" id="CABWMC010000003">
    <property type="protein sequence ID" value="VXB25745.1"/>
    <property type="molecule type" value="Genomic_DNA"/>
</dbReference>
<dbReference type="AlphaFoldDB" id="A0A653P7S2"/>